<reference evidence="2" key="1">
    <citation type="submission" date="2024-06" db="EMBL/GenBank/DDBJ databases">
        <authorList>
            <consortium name="consrtm"/>
            <person name="Uemura M."/>
            <person name="Terahara T."/>
        </authorList>
    </citation>
    <scope>NUCLEOTIDE SEQUENCE</scope>
    <source>
        <strain evidence="2">KM77-8</strain>
    </source>
</reference>
<proteinExistence type="predicted"/>
<evidence type="ECO:0000313" key="2">
    <source>
        <dbReference type="EMBL" id="BFO15401.1"/>
    </source>
</evidence>
<protein>
    <submittedName>
        <fullName evidence="2">Uncharacterized protein</fullName>
    </submittedName>
</protein>
<name>A0AAT9HDH1_9ACTN</name>
<evidence type="ECO:0000256" key="1">
    <source>
        <dbReference type="SAM" id="MobiDB-lite"/>
    </source>
</evidence>
<gene>
    <name evidence="2" type="ORF">SHKM778_17890</name>
</gene>
<reference evidence="2" key="2">
    <citation type="submission" date="2024-07" db="EMBL/GenBank/DDBJ databases">
        <title>Streptomyces haneummycinica sp. nov., a new antibiotic-producing actinobacterium isolated from marine sediment.</title>
        <authorList>
            <person name="Uemura M."/>
            <person name="Hamada M."/>
            <person name="Hirano S."/>
            <person name="Kobayashi K."/>
            <person name="Ohshiro T."/>
            <person name="Kobayashi T."/>
            <person name="Terahara T."/>
        </authorList>
    </citation>
    <scope>NUCLEOTIDE SEQUENCE</scope>
    <source>
        <strain evidence="2">KM77-8</strain>
    </source>
</reference>
<sequence length="82" mass="9203">MKPRAEQVVGRPERGETIDVPAESPGRRGIHRGGRGSPGEGDNPSDESRQTQAVMGSERQEYTMMLFEQLDWAPPFVRQPHM</sequence>
<organism evidence="2">
    <name type="scientific">Streptomyces haneummycinicus</name>
    <dbReference type="NCBI Taxonomy" id="3074435"/>
    <lineage>
        <taxon>Bacteria</taxon>
        <taxon>Bacillati</taxon>
        <taxon>Actinomycetota</taxon>
        <taxon>Actinomycetes</taxon>
        <taxon>Kitasatosporales</taxon>
        <taxon>Streptomycetaceae</taxon>
        <taxon>Streptomyces</taxon>
    </lineage>
</organism>
<dbReference type="AlphaFoldDB" id="A0AAT9HDH1"/>
<feature type="region of interest" description="Disordered" evidence="1">
    <location>
        <begin position="1"/>
        <end position="53"/>
    </location>
</feature>
<accession>A0AAT9HDH1</accession>
<dbReference type="EMBL" id="AP035768">
    <property type="protein sequence ID" value="BFO15401.1"/>
    <property type="molecule type" value="Genomic_DNA"/>
</dbReference>